<evidence type="ECO:0000313" key="11">
    <source>
        <dbReference type="Proteomes" id="UP001153636"/>
    </source>
</evidence>
<proteinExistence type="inferred from homology"/>
<keyword evidence="7" id="KW-0496">Mitochondrion</keyword>
<keyword evidence="4 9" id="KW-0812">Transmembrane</keyword>
<dbReference type="Proteomes" id="UP001153636">
    <property type="component" value="Chromosome 9"/>
</dbReference>
<evidence type="ECO:0000256" key="6">
    <source>
        <dbReference type="ARBA" id="ARBA00022989"/>
    </source>
</evidence>
<sequence>MASECKVKKPQLHGLLKKRAIRSIYNAVISAAIAGFLFRMVVCSPRQQAYKKFHEAYDANAEFEKIRMTGVFDSC</sequence>
<name>A0A9P0GNF8_9CUCU</name>
<comment type="pathway">
    <text evidence="2">Energy metabolism; oxidative phosphorylation.</text>
</comment>
<keyword evidence="8 9" id="KW-0472">Membrane</keyword>
<reference evidence="10" key="1">
    <citation type="submission" date="2022-01" db="EMBL/GenBank/DDBJ databases">
        <authorList>
            <person name="King R."/>
        </authorList>
    </citation>
    <scope>NUCLEOTIDE SEQUENCE</scope>
</reference>
<keyword evidence="11" id="KW-1185">Reference proteome</keyword>
<evidence type="ECO:0000256" key="1">
    <source>
        <dbReference type="ARBA" id="ARBA00004434"/>
    </source>
</evidence>
<comment type="subcellular location">
    <subcellularLocation>
        <location evidence="1">Mitochondrion inner membrane</location>
        <topology evidence="1">Single-pass membrane protein</topology>
    </subcellularLocation>
</comment>
<gene>
    <name evidence="10" type="ORF">PSYICH_LOCUS15669</name>
</gene>
<dbReference type="PANTHER" id="PTHR48416">
    <property type="entry name" value="CYTOCHROME C OXIDASE SUBUNIT 6C"/>
    <property type="match status" value="1"/>
</dbReference>
<dbReference type="Gene3D" id="4.10.93.10">
    <property type="entry name" value="Mitochondrial cytochrome c oxidase subunit VIc/VIIs"/>
    <property type="match status" value="1"/>
</dbReference>
<evidence type="ECO:0000313" key="10">
    <source>
        <dbReference type="EMBL" id="CAH1115298.1"/>
    </source>
</evidence>
<evidence type="ECO:0000256" key="5">
    <source>
        <dbReference type="ARBA" id="ARBA00022792"/>
    </source>
</evidence>
<dbReference type="AlphaFoldDB" id="A0A9P0GNF8"/>
<dbReference type="InterPro" id="IPR037169">
    <property type="entry name" value="Cytochrome_c_oxidase_VIc_sf"/>
</dbReference>
<keyword evidence="6 9" id="KW-1133">Transmembrane helix</keyword>
<organism evidence="10 11">
    <name type="scientific">Psylliodes chrysocephalus</name>
    <dbReference type="NCBI Taxonomy" id="3402493"/>
    <lineage>
        <taxon>Eukaryota</taxon>
        <taxon>Metazoa</taxon>
        <taxon>Ecdysozoa</taxon>
        <taxon>Arthropoda</taxon>
        <taxon>Hexapoda</taxon>
        <taxon>Insecta</taxon>
        <taxon>Pterygota</taxon>
        <taxon>Neoptera</taxon>
        <taxon>Endopterygota</taxon>
        <taxon>Coleoptera</taxon>
        <taxon>Polyphaga</taxon>
        <taxon>Cucujiformia</taxon>
        <taxon>Chrysomeloidea</taxon>
        <taxon>Chrysomelidae</taxon>
        <taxon>Galerucinae</taxon>
        <taxon>Alticini</taxon>
        <taxon>Psylliodes</taxon>
    </lineage>
</organism>
<evidence type="ECO:0000256" key="2">
    <source>
        <dbReference type="ARBA" id="ARBA00004673"/>
    </source>
</evidence>
<evidence type="ECO:0000256" key="8">
    <source>
        <dbReference type="ARBA" id="ARBA00023136"/>
    </source>
</evidence>
<protein>
    <recommendedName>
        <fullName evidence="12">Mitochondrial cytochrome c oxidase subunit VIc/VIIs domain-containing protein</fullName>
    </recommendedName>
</protein>
<evidence type="ECO:0000256" key="9">
    <source>
        <dbReference type="SAM" id="Phobius"/>
    </source>
</evidence>
<accession>A0A9P0GNF8</accession>
<dbReference type="InterPro" id="IPR051389">
    <property type="entry name" value="Cytochrome_c_oxidase_VIc"/>
</dbReference>
<evidence type="ECO:0000256" key="4">
    <source>
        <dbReference type="ARBA" id="ARBA00022692"/>
    </source>
</evidence>
<dbReference type="Pfam" id="PF02937">
    <property type="entry name" value="COX6C"/>
    <property type="match status" value="1"/>
</dbReference>
<dbReference type="GO" id="GO:0005743">
    <property type="term" value="C:mitochondrial inner membrane"/>
    <property type="evidence" value="ECO:0007669"/>
    <property type="project" value="UniProtKB-SubCell"/>
</dbReference>
<evidence type="ECO:0000256" key="3">
    <source>
        <dbReference type="ARBA" id="ARBA00007204"/>
    </source>
</evidence>
<evidence type="ECO:0000256" key="7">
    <source>
        <dbReference type="ARBA" id="ARBA00023128"/>
    </source>
</evidence>
<evidence type="ECO:0008006" key="12">
    <source>
        <dbReference type="Google" id="ProtNLM"/>
    </source>
</evidence>
<keyword evidence="5" id="KW-0999">Mitochondrion inner membrane</keyword>
<dbReference type="SUPFAM" id="SSF81415">
    <property type="entry name" value="Mitochondrial cytochrome c oxidase subunit VIc"/>
    <property type="match status" value="1"/>
</dbReference>
<dbReference type="OrthoDB" id="297496at2759"/>
<feature type="transmembrane region" description="Helical" evidence="9">
    <location>
        <begin position="24"/>
        <end position="42"/>
    </location>
</feature>
<dbReference type="EMBL" id="OV651821">
    <property type="protein sequence ID" value="CAH1115298.1"/>
    <property type="molecule type" value="Genomic_DNA"/>
</dbReference>
<dbReference type="PANTHER" id="PTHR48416:SF1">
    <property type="entry name" value="CYTOCHROME C OXIDASE SUBUNIT 6C"/>
    <property type="match status" value="1"/>
</dbReference>
<comment type="similarity">
    <text evidence="3">Belongs to the cytochrome c oxidase subunit 6c family.</text>
</comment>
<dbReference type="InterPro" id="IPR034884">
    <property type="entry name" value="Cytochrome_c_oxidase_VIc/VIIs"/>
</dbReference>